<evidence type="ECO:0000313" key="2">
    <source>
        <dbReference type="EMBL" id="AEG43368.1"/>
    </source>
</evidence>
<evidence type="ECO:0000256" key="1">
    <source>
        <dbReference type="SAM" id="MobiDB-lite"/>
    </source>
</evidence>
<feature type="compositionally biased region" description="Low complexity" evidence="1">
    <location>
        <begin position="69"/>
        <end position="81"/>
    </location>
</feature>
<evidence type="ECO:0008006" key="4">
    <source>
        <dbReference type="Google" id="ProtNLM"/>
    </source>
</evidence>
<dbReference type="Proteomes" id="UP000009236">
    <property type="component" value="Chromosome"/>
</dbReference>
<dbReference type="AlphaFoldDB" id="F6FV95"/>
<sequence>MKAKSAFVIGAALGYLFGTDKGRQQLEKAKGWASETWKDPRVQEKVSEVSSTASQFAKQQASALKQRTSSDSSTTPPATGPAVDTPPMGL</sequence>
<protein>
    <recommendedName>
        <fullName evidence="4">YtxH domain-containing protein</fullName>
    </recommendedName>
</protein>
<dbReference type="STRING" id="743718.Isova_0579"/>
<feature type="region of interest" description="Disordered" evidence="1">
    <location>
        <begin position="30"/>
        <end position="90"/>
    </location>
</feature>
<evidence type="ECO:0000313" key="3">
    <source>
        <dbReference type="Proteomes" id="UP000009236"/>
    </source>
</evidence>
<reference evidence="2 3" key="1">
    <citation type="submission" date="2011-05" db="EMBL/GenBank/DDBJ databases">
        <title>Complete sequence of Isoptericola variabilis 225.</title>
        <authorList>
            <consortium name="US DOE Joint Genome Institute"/>
            <person name="Lucas S."/>
            <person name="Han J."/>
            <person name="Lapidus A."/>
            <person name="Cheng J.-F."/>
            <person name="Goodwin L."/>
            <person name="Pitluck S."/>
            <person name="Peters L."/>
            <person name="Mikhailova N."/>
            <person name="Zeytun A."/>
            <person name="Han C."/>
            <person name="Tapia R."/>
            <person name="Land M."/>
            <person name="Hauser L."/>
            <person name="Kyrpides N."/>
            <person name="Ivanova N."/>
            <person name="Pagani I."/>
            <person name="Siebers A."/>
            <person name="Allgaier M."/>
            <person name="Thelen M."/>
            <person name="Hugenholtz P."/>
            <person name="Gladden J."/>
            <person name="Woyke T."/>
        </authorList>
    </citation>
    <scope>NUCLEOTIDE SEQUENCE [LARGE SCALE GENOMIC DNA]</scope>
    <source>
        <strain evidence="3">225</strain>
    </source>
</reference>
<gene>
    <name evidence="2" type="ordered locus">Isova_0579</name>
</gene>
<feature type="compositionally biased region" description="Polar residues" evidence="1">
    <location>
        <begin position="48"/>
        <end position="67"/>
    </location>
</feature>
<dbReference type="EMBL" id="CP002810">
    <property type="protein sequence ID" value="AEG43368.1"/>
    <property type="molecule type" value="Genomic_DNA"/>
</dbReference>
<organism evidence="3">
    <name type="scientific">Isoptericola variabilis (strain 225)</name>
    <dbReference type="NCBI Taxonomy" id="743718"/>
    <lineage>
        <taxon>Bacteria</taxon>
        <taxon>Bacillati</taxon>
        <taxon>Actinomycetota</taxon>
        <taxon>Actinomycetes</taxon>
        <taxon>Micrococcales</taxon>
        <taxon>Promicromonosporaceae</taxon>
        <taxon>Isoptericola</taxon>
    </lineage>
</organism>
<accession>F6FV95</accession>
<dbReference type="HOGENOM" id="CLU_142819_1_0_11"/>
<dbReference type="RefSeq" id="WP_013837762.1">
    <property type="nucleotide sequence ID" value="NC_015588.1"/>
</dbReference>
<name>F6FV95_ISOV2</name>
<feature type="compositionally biased region" description="Basic and acidic residues" evidence="1">
    <location>
        <begin position="30"/>
        <end position="47"/>
    </location>
</feature>
<proteinExistence type="predicted"/>
<keyword evidence="3" id="KW-1185">Reference proteome</keyword>
<dbReference type="KEGG" id="iva:Isova_0579"/>